<dbReference type="Gene3D" id="3.90.180.10">
    <property type="entry name" value="Medium-chain alcohol dehydrogenases, catalytic domain"/>
    <property type="match status" value="1"/>
</dbReference>
<dbReference type="RefSeq" id="WP_151888592.1">
    <property type="nucleotide sequence ID" value="NZ_VNIK02000001.1"/>
</dbReference>
<dbReference type="InterPro" id="IPR011032">
    <property type="entry name" value="GroES-like_sf"/>
</dbReference>
<dbReference type="EMBL" id="VNIK02000001">
    <property type="protein sequence ID" value="KAB5491435.1"/>
    <property type="molecule type" value="Genomic_DNA"/>
</dbReference>
<evidence type="ECO:0000256" key="5">
    <source>
        <dbReference type="ARBA" id="ARBA00022833"/>
    </source>
</evidence>
<dbReference type="Pfam" id="PF08240">
    <property type="entry name" value="ADH_N"/>
    <property type="match status" value="1"/>
</dbReference>
<dbReference type="PANTHER" id="PTHR42940:SF3">
    <property type="entry name" value="ALCOHOL DEHYDROGENASE 1-RELATED"/>
    <property type="match status" value="1"/>
</dbReference>
<name>A0A5N5IUJ0_9FLAO</name>
<evidence type="ECO:0000256" key="3">
    <source>
        <dbReference type="ARBA" id="ARBA00013190"/>
    </source>
</evidence>
<evidence type="ECO:0000259" key="9">
    <source>
        <dbReference type="Pfam" id="PF08240"/>
    </source>
</evidence>
<dbReference type="InterPro" id="IPR036291">
    <property type="entry name" value="NAD(P)-bd_dom_sf"/>
</dbReference>
<dbReference type="OrthoDB" id="9787435at2"/>
<keyword evidence="6" id="KW-0560">Oxidoreductase</keyword>
<dbReference type="SUPFAM" id="SSF51735">
    <property type="entry name" value="NAD(P)-binding Rossmann-fold domains"/>
    <property type="match status" value="1"/>
</dbReference>
<dbReference type="Gene3D" id="3.40.50.720">
    <property type="entry name" value="NAD(P)-binding Rossmann-like Domain"/>
    <property type="match status" value="1"/>
</dbReference>
<dbReference type="CDD" id="cd08231">
    <property type="entry name" value="MDR_TM0436_like"/>
    <property type="match status" value="1"/>
</dbReference>
<evidence type="ECO:0000313" key="11">
    <source>
        <dbReference type="Proteomes" id="UP000319204"/>
    </source>
</evidence>
<feature type="domain" description="Alcohol dehydrogenase-like C-terminal" evidence="8">
    <location>
        <begin position="191"/>
        <end position="318"/>
    </location>
</feature>
<dbReference type="PANTHER" id="PTHR42940">
    <property type="entry name" value="ALCOHOL DEHYDROGENASE 1-RELATED"/>
    <property type="match status" value="1"/>
</dbReference>
<evidence type="ECO:0000259" key="8">
    <source>
        <dbReference type="Pfam" id="PF00107"/>
    </source>
</evidence>
<dbReference type="GO" id="GO:0005737">
    <property type="term" value="C:cytoplasm"/>
    <property type="evidence" value="ECO:0007669"/>
    <property type="project" value="TreeGrafter"/>
</dbReference>
<evidence type="ECO:0000256" key="2">
    <source>
        <dbReference type="ARBA" id="ARBA00008072"/>
    </source>
</evidence>
<dbReference type="GO" id="GO:0046872">
    <property type="term" value="F:metal ion binding"/>
    <property type="evidence" value="ECO:0007669"/>
    <property type="project" value="UniProtKB-KW"/>
</dbReference>
<dbReference type="InterPro" id="IPR013154">
    <property type="entry name" value="ADH-like_N"/>
</dbReference>
<comment type="caution">
    <text evidence="10">The sequence shown here is derived from an EMBL/GenBank/DDBJ whole genome shotgun (WGS) entry which is preliminary data.</text>
</comment>
<evidence type="ECO:0000256" key="7">
    <source>
        <dbReference type="ARBA" id="ARBA00023027"/>
    </source>
</evidence>
<evidence type="ECO:0000313" key="10">
    <source>
        <dbReference type="EMBL" id="KAB5491435.1"/>
    </source>
</evidence>
<dbReference type="Pfam" id="PF00107">
    <property type="entry name" value="ADH_zinc_N"/>
    <property type="match status" value="1"/>
</dbReference>
<evidence type="ECO:0000256" key="6">
    <source>
        <dbReference type="ARBA" id="ARBA00023002"/>
    </source>
</evidence>
<comment type="similarity">
    <text evidence="2">Belongs to the zinc-containing alcohol dehydrogenase family.</text>
</comment>
<organism evidence="10 11">
    <name type="scientific">Flagellimonas hadalis</name>
    <dbReference type="NCBI Taxonomy" id="2597517"/>
    <lineage>
        <taxon>Bacteria</taxon>
        <taxon>Pseudomonadati</taxon>
        <taxon>Bacteroidota</taxon>
        <taxon>Flavobacteriia</taxon>
        <taxon>Flavobacteriales</taxon>
        <taxon>Flavobacteriaceae</taxon>
        <taxon>Flagellimonas</taxon>
    </lineage>
</organism>
<dbReference type="GO" id="GO:0004022">
    <property type="term" value="F:alcohol dehydrogenase (NAD+) activity"/>
    <property type="evidence" value="ECO:0007669"/>
    <property type="project" value="UniProtKB-EC"/>
</dbReference>
<gene>
    <name evidence="10" type="ORF">FOT42_000355</name>
</gene>
<dbReference type="AlphaFoldDB" id="A0A5N5IUJ0"/>
<dbReference type="NCBIfam" id="TIGR03366">
    <property type="entry name" value="HpnZ_proposed"/>
    <property type="match status" value="1"/>
</dbReference>
<keyword evidence="5" id="KW-0862">Zinc</keyword>
<keyword evidence="4" id="KW-0479">Metal-binding</keyword>
<comment type="cofactor">
    <cofactor evidence="1">
        <name>Zn(2+)</name>
        <dbReference type="ChEBI" id="CHEBI:29105"/>
    </cofactor>
</comment>
<dbReference type="InterPro" id="IPR013149">
    <property type="entry name" value="ADH-like_C"/>
</dbReference>
<evidence type="ECO:0000256" key="1">
    <source>
        <dbReference type="ARBA" id="ARBA00001947"/>
    </source>
</evidence>
<dbReference type="InterPro" id="IPR017743">
    <property type="entry name" value="ADH_phosphonate_catab-assoc"/>
</dbReference>
<dbReference type="SUPFAM" id="SSF50129">
    <property type="entry name" value="GroES-like"/>
    <property type="match status" value="1"/>
</dbReference>
<protein>
    <recommendedName>
        <fullName evidence="3">alcohol dehydrogenase</fullName>
        <ecNumber evidence="3">1.1.1.1</ecNumber>
    </recommendedName>
</protein>
<keyword evidence="7" id="KW-0520">NAD</keyword>
<reference evidence="10" key="1">
    <citation type="submission" date="2019-10" db="EMBL/GenBank/DDBJ databases">
        <title>Muricauda hadale sp. nov., a piezophilic bacterium isolated from hadopelagic water of the Mariana Trench.</title>
        <authorList>
            <person name="Wei Y."/>
        </authorList>
    </citation>
    <scope>NUCLEOTIDE SEQUENCE [LARGE SCALE GENOMIC DNA]</scope>
    <source>
        <strain evidence="10">MT-229</strain>
    </source>
</reference>
<dbReference type="EC" id="1.1.1.1" evidence="3"/>
<sequence>MKHTAKAMVFEGVEIPFAPYHVELPKPLEGEVLVEISFSTICTSDLHSFFGRRESPCPCILGHEIMGRVIAVGLGGASDFSGKKIKRGDRITWSVYAYDHNDPTALKGYPQKSQNLYKYGHEKFSANNNLNGGFASHCLLEKGTCIYSLPDKISDKEAAPLNCSHATMVGALRMAGDVKGKNIAVIGVGMLGLSACAMARENGAANVVAIDLNTERLAKSLQFGANTTIDSQKDIKEWALTVKGLGGLDVILDTSGNPTVIENGISLLNIGGSCIIVGAVYSQRNLSIDAETIVRRILTIRGLHNYVPEDLYIAIRFMLATKHKYPFESLVSVEYPLEELDKAFELADKGQAYRVGIYPTPTNKKKMPIERSTETSA</sequence>
<proteinExistence type="inferred from homology"/>
<keyword evidence="11" id="KW-1185">Reference proteome</keyword>
<dbReference type="Proteomes" id="UP000319204">
    <property type="component" value="Unassembled WGS sequence"/>
</dbReference>
<feature type="domain" description="Alcohol dehydrogenase-like N-terminal" evidence="9">
    <location>
        <begin position="29"/>
        <end position="146"/>
    </location>
</feature>
<evidence type="ECO:0000256" key="4">
    <source>
        <dbReference type="ARBA" id="ARBA00022723"/>
    </source>
</evidence>
<accession>A0A5N5IUJ0</accession>